<protein>
    <recommendedName>
        <fullName evidence="6">Reticulon-like protein</fullName>
    </recommendedName>
</protein>
<keyword evidence="3 6" id="KW-0256">Endoplasmic reticulum</keyword>
<organism evidence="9 10">
    <name type="scientific">Morus notabilis</name>
    <dbReference type="NCBI Taxonomy" id="981085"/>
    <lineage>
        <taxon>Eukaryota</taxon>
        <taxon>Viridiplantae</taxon>
        <taxon>Streptophyta</taxon>
        <taxon>Embryophyta</taxon>
        <taxon>Tracheophyta</taxon>
        <taxon>Spermatophyta</taxon>
        <taxon>Magnoliopsida</taxon>
        <taxon>eudicotyledons</taxon>
        <taxon>Gunneridae</taxon>
        <taxon>Pentapetalae</taxon>
        <taxon>rosids</taxon>
        <taxon>fabids</taxon>
        <taxon>Rosales</taxon>
        <taxon>Moraceae</taxon>
        <taxon>Moreae</taxon>
        <taxon>Morus</taxon>
    </lineage>
</organism>
<feature type="transmembrane region" description="Helical" evidence="6">
    <location>
        <begin position="309"/>
        <end position="328"/>
    </location>
</feature>
<feature type="region of interest" description="Disordered" evidence="7">
    <location>
        <begin position="27"/>
        <end position="212"/>
    </location>
</feature>
<feature type="transmembrane region" description="Helical" evidence="6">
    <location>
        <begin position="476"/>
        <end position="502"/>
    </location>
</feature>
<gene>
    <name evidence="9" type="ORF">L484_009984</name>
</gene>
<dbReference type="AlphaFoldDB" id="W9SFN6"/>
<reference evidence="10" key="1">
    <citation type="submission" date="2013-01" db="EMBL/GenBank/DDBJ databases">
        <title>Draft Genome Sequence of a Mulberry Tree, Morus notabilis C.K. Schneid.</title>
        <authorList>
            <person name="He N."/>
            <person name="Zhao S."/>
        </authorList>
    </citation>
    <scope>NUCLEOTIDE SEQUENCE</scope>
</reference>
<keyword evidence="2 6" id="KW-0812">Transmembrane</keyword>
<feature type="compositionally biased region" description="Basic and acidic residues" evidence="7">
    <location>
        <begin position="173"/>
        <end position="197"/>
    </location>
</feature>
<dbReference type="PROSITE" id="PS50845">
    <property type="entry name" value="RETICULON"/>
    <property type="match status" value="1"/>
</dbReference>
<dbReference type="Pfam" id="PF02453">
    <property type="entry name" value="Reticulon"/>
    <property type="match status" value="1"/>
</dbReference>
<proteinExistence type="predicted"/>
<dbReference type="STRING" id="981085.W9SFN6"/>
<feature type="compositionally biased region" description="Basic residues" evidence="7">
    <location>
        <begin position="53"/>
        <end position="64"/>
    </location>
</feature>
<name>W9SFN6_9ROSA</name>
<dbReference type="Proteomes" id="UP000030645">
    <property type="component" value="Unassembled WGS sequence"/>
</dbReference>
<evidence type="ECO:0000256" key="4">
    <source>
        <dbReference type="ARBA" id="ARBA00022989"/>
    </source>
</evidence>
<feature type="compositionally biased region" description="Basic residues" evidence="7">
    <location>
        <begin position="692"/>
        <end position="702"/>
    </location>
</feature>
<keyword evidence="10" id="KW-1185">Reference proteome</keyword>
<dbReference type="EMBL" id="KE346099">
    <property type="protein sequence ID" value="EXC26162.1"/>
    <property type="molecule type" value="Genomic_DNA"/>
</dbReference>
<sequence length="702" mass="79791">MDVGKRRVGLRSSVVVAGSVWESRMKHDEVRGGIKVFNGEESPEKQDQENVAKPKRPPAAKRKTWKSETLEGFEKNPIQIARGKSEEKKNSDEQVKEMSISVEGNKKSPVQPRRRRSEGNKEIGIRRSPRTELAKPKSDVVKVSVEENKDVVEEIEKSPVEKKSEEIGSESDEACKEFGVCEEKVISSSVEDSKSEPKDDDERESEEEIGEEIEVEVEKKSIEVKEIEKPIEEKPNKFVSDCEVKKVNFERRQVKKFHQFQNQQKKAEPISLNVEKQPPVLRRATLHSSFVKGSPTKSPPMDLIMWKDISRSVFIFGIGTFTILSSSYTKDLNISFISVMSYLGLVYLAAIFLFTSIVYRGVIDIDYTSYVLGEEEAIWLLKLVLPYLNEFLLKLKALFSGDPATTMKLAVLLFVLARCGSSITIWTMAKLGFFGVFTVPKVCSLYSRQITAYGKFWVRRFRDAWDSCSHKKAVTVAVFLLVWNLSSIVARIWAVFMLYVAFRYYQQTLVRDDWVEDDAEGEETWHEPIGGQRQGHGSIVVDNNTKQKKRSSKIVASNVQADSRLIKQSRRRPIQSPTNRRRYGRIYGGEGIVLTHHGDPVGMQWDPRLPRDNQQSCLRENKGNTAKQGTITKRTYRRGFMPPLEDGPLRPPCATTTENQNAGDQRGAPEGIGESENMRGDNQRPRPSKSLGSRHRAARHRA</sequence>
<evidence type="ECO:0000256" key="2">
    <source>
        <dbReference type="ARBA" id="ARBA00022692"/>
    </source>
</evidence>
<feature type="transmembrane region" description="Helical" evidence="6">
    <location>
        <begin position="334"/>
        <end position="359"/>
    </location>
</feature>
<accession>W9SFN6</accession>
<keyword evidence="5 6" id="KW-0472">Membrane</keyword>
<dbReference type="InterPro" id="IPR003388">
    <property type="entry name" value="Reticulon"/>
</dbReference>
<feature type="compositionally biased region" description="Basic and acidic residues" evidence="7">
    <location>
        <begin position="117"/>
        <end position="166"/>
    </location>
</feature>
<evidence type="ECO:0000259" key="8">
    <source>
        <dbReference type="PROSITE" id="PS50845"/>
    </source>
</evidence>
<feature type="region of interest" description="Disordered" evidence="7">
    <location>
        <begin position="601"/>
        <end position="702"/>
    </location>
</feature>
<comment type="subcellular location">
    <subcellularLocation>
        <location evidence="1 6">Endoplasmic reticulum membrane</location>
        <topology evidence="1 6">Multi-pass membrane protein</topology>
    </subcellularLocation>
</comment>
<evidence type="ECO:0000256" key="1">
    <source>
        <dbReference type="ARBA" id="ARBA00004477"/>
    </source>
</evidence>
<evidence type="ECO:0000313" key="9">
    <source>
        <dbReference type="EMBL" id="EXC26162.1"/>
    </source>
</evidence>
<evidence type="ECO:0000256" key="5">
    <source>
        <dbReference type="ARBA" id="ARBA00023136"/>
    </source>
</evidence>
<dbReference type="InterPro" id="IPR044647">
    <property type="entry name" value="RTNLB17/18/21"/>
</dbReference>
<feature type="compositionally biased region" description="Basic and acidic residues" evidence="7">
    <location>
        <begin position="65"/>
        <end position="74"/>
    </location>
</feature>
<evidence type="ECO:0000256" key="6">
    <source>
        <dbReference type="RuleBase" id="RU363132"/>
    </source>
</evidence>
<dbReference type="eggNOG" id="ENOG502QQKT">
    <property type="taxonomic scope" value="Eukaryota"/>
</dbReference>
<dbReference type="PANTHER" id="PTHR46626:SF1">
    <property type="entry name" value="RETICULON-LIKE PROTEIN B21"/>
    <property type="match status" value="1"/>
</dbReference>
<evidence type="ECO:0000313" key="10">
    <source>
        <dbReference type="Proteomes" id="UP000030645"/>
    </source>
</evidence>
<feature type="compositionally biased region" description="Acidic residues" evidence="7">
    <location>
        <begin position="198"/>
        <end position="212"/>
    </location>
</feature>
<feature type="domain" description="Reticulon" evidence="8">
    <location>
        <begin position="300"/>
        <end position="453"/>
    </location>
</feature>
<evidence type="ECO:0000256" key="7">
    <source>
        <dbReference type="SAM" id="MobiDB-lite"/>
    </source>
</evidence>
<dbReference type="GO" id="GO:0005789">
    <property type="term" value="C:endoplasmic reticulum membrane"/>
    <property type="evidence" value="ECO:0007669"/>
    <property type="project" value="UniProtKB-SubCell"/>
</dbReference>
<feature type="compositionally biased region" description="Polar residues" evidence="7">
    <location>
        <begin position="654"/>
        <end position="663"/>
    </location>
</feature>
<feature type="compositionally biased region" description="Basic and acidic residues" evidence="7">
    <location>
        <begin position="42"/>
        <end position="52"/>
    </location>
</feature>
<feature type="compositionally biased region" description="Basic and acidic residues" evidence="7">
    <location>
        <begin position="83"/>
        <end position="96"/>
    </location>
</feature>
<dbReference type="PANTHER" id="PTHR46626">
    <property type="entry name" value="RETICULON-LIKE PROTEIN B17"/>
    <property type="match status" value="1"/>
</dbReference>
<feature type="compositionally biased region" description="Polar residues" evidence="7">
    <location>
        <begin position="612"/>
        <end position="633"/>
    </location>
</feature>
<keyword evidence="4 6" id="KW-1133">Transmembrane helix</keyword>
<evidence type="ECO:0000256" key="3">
    <source>
        <dbReference type="ARBA" id="ARBA00022824"/>
    </source>
</evidence>